<dbReference type="Proteomes" id="UP000681722">
    <property type="component" value="Unassembled WGS sequence"/>
</dbReference>
<comment type="subunit">
    <text evidence="1">Homodimer.</text>
</comment>
<dbReference type="PANTHER" id="PTHR21221:SF1">
    <property type="entry name" value="UREIDOGLYCOLATE LYASE"/>
    <property type="match status" value="1"/>
</dbReference>
<evidence type="ECO:0000256" key="3">
    <source>
        <dbReference type="ARBA" id="ARBA00023239"/>
    </source>
</evidence>
<dbReference type="Pfam" id="PF04115">
    <property type="entry name" value="Ureidogly_lyase"/>
    <property type="match status" value="1"/>
</dbReference>
<dbReference type="Proteomes" id="UP000663829">
    <property type="component" value="Unassembled WGS sequence"/>
</dbReference>
<dbReference type="GO" id="GO:0006144">
    <property type="term" value="P:purine nucleobase metabolic process"/>
    <property type="evidence" value="ECO:0007669"/>
    <property type="project" value="UniProtKB-KW"/>
</dbReference>
<evidence type="ECO:0008006" key="8">
    <source>
        <dbReference type="Google" id="ProtNLM"/>
    </source>
</evidence>
<dbReference type="AlphaFoldDB" id="A0A814TSK0"/>
<dbReference type="PIRSF" id="PIRSF017306">
    <property type="entry name" value="Ureidogly_hydro"/>
    <property type="match status" value="1"/>
</dbReference>
<comment type="caution">
    <text evidence="5">The sequence shown here is derived from an EMBL/GenBank/DDBJ whole genome shotgun (WGS) entry which is preliminary data.</text>
</comment>
<keyword evidence="3" id="KW-0456">Lyase</keyword>
<dbReference type="GO" id="GO:0050385">
    <property type="term" value="F:ureidoglycolate lyase activity"/>
    <property type="evidence" value="ECO:0007669"/>
    <property type="project" value="UniProtKB-EC"/>
</dbReference>
<reference evidence="5" key="1">
    <citation type="submission" date="2021-02" db="EMBL/GenBank/DDBJ databases">
        <authorList>
            <person name="Nowell W R."/>
        </authorList>
    </citation>
    <scope>NUCLEOTIDE SEQUENCE</scope>
</reference>
<proteinExistence type="predicted"/>
<dbReference type="GO" id="GO:0000256">
    <property type="term" value="P:allantoin catabolic process"/>
    <property type="evidence" value="ECO:0007669"/>
    <property type="project" value="InterPro"/>
</dbReference>
<protein>
    <recommendedName>
        <fullName evidence="8">Ureidoglycolate hydrolase</fullName>
    </recommendedName>
</protein>
<keyword evidence="2" id="KW-0659">Purine metabolism</keyword>
<dbReference type="Gene3D" id="2.60.120.480">
    <property type="entry name" value="Ureidoglycolate hydrolase"/>
    <property type="match status" value="1"/>
</dbReference>
<accession>A0A814TSK0</accession>
<dbReference type="InterPro" id="IPR047233">
    <property type="entry name" value="UAH_cupin"/>
</dbReference>
<dbReference type="OrthoDB" id="10266039at2759"/>
<organism evidence="5 7">
    <name type="scientific">Didymodactylos carnosus</name>
    <dbReference type="NCBI Taxonomy" id="1234261"/>
    <lineage>
        <taxon>Eukaryota</taxon>
        <taxon>Metazoa</taxon>
        <taxon>Spiralia</taxon>
        <taxon>Gnathifera</taxon>
        <taxon>Rotifera</taxon>
        <taxon>Eurotatoria</taxon>
        <taxon>Bdelloidea</taxon>
        <taxon>Philodinida</taxon>
        <taxon>Philodinidae</taxon>
        <taxon>Didymodactylos</taxon>
    </lineage>
</organism>
<comment type="catalytic activity">
    <reaction evidence="4">
        <text>(S)-ureidoglycolate = urea + glyoxylate</text>
        <dbReference type="Rhea" id="RHEA:11304"/>
        <dbReference type="ChEBI" id="CHEBI:16199"/>
        <dbReference type="ChEBI" id="CHEBI:36655"/>
        <dbReference type="ChEBI" id="CHEBI:57296"/>
        <dbReference type="EC" id="4.3.2.3"/>
    </reaction>
</comment>
<evidence type="ECO:0000313" key="7">
    <source>
        <dbReference type="Proteomes" id="UP000663829"/>
    </source>
</evidence>
<dbReference type="InterPro" id="IPR011051">
    <property type="entry name" value="RmlC_Cupin_sf"/>
</dbReference>
<evidence type="ECO:0000256" key="1">
    <source>
        <dbReference type="ARBA" id="ARBA00011738"/>
    </source>
</evidence>
<dbReference type="CDD" id="cd20298">
    <property type="entry name" value="cupin_UAH"/>
    <property type="match status" value="1"/>
</dbReference>
<dbReference type="SUPFAM" id="SSF51182">
    <property type="entry name" value="RmlC-like cupins"/>
    <property type="match status" value="1"/>
</dbReference>
<keyword evidence="7" id="KW-1185">Reference proteome</keyword>
<dbReference type="InterPro" id="IPR007247">
    <property type="entry name" value="Ureidogly_lyase"/>
</dbReference>
<dbReference type="GO" id="GO:0004848">
    <property type="term" value="F:ureidoglycolate hydrolase activity"/>
    <property type="evidence" value="ECO:0007669"/>
    <property type="project" value="InterPro"/>
</dbReference>
<dbReference type="EMBL" id="CAJNOQ010007337">
    <property type="protein sequence ID" value="CAF1165283.1"/>
    <property type="molecule type" value="Genomic_DNA"/>
</dbReference>
<evidence type="ECO:0000313" key="6">
    <source>
        <dbReference type="EMBL" id="CAF3928923.1"/>
    </source>
</evidence>
<gene>
    <name evidence="5" type="ORF">GPM918_LOCUS21894</name>
    <name evidence="6" type="ORF">SRO942_LOCUS21892</name>
</gene>
<evidence type="ECO:0000256" key="4">
    <source>
        <dbReference type="ARBA" id="ARBA00047684"/>
    </source>
</evidence>
<evidence type="ECO:0000256" key="2">
    <source>
        <dbReference type="ARBA" id="ARBA00022631"/>
    </source>
</evidence>
<dbReference type="InterPro" id="IPR024060">
    <property type="entry name" value="Ureidoglycolate_lyase_dom_sf"/>
</dbReference>
<sequence length="207" mass="23740">MATKTIETMMLTTDSFRAYGQVIEAIDNTGLTETANQNTAQRFNYVAQLSNYRCQDQQAYNYHHQLSNTALVEPPAKSNLCLFRVQPTPILPFEIKLLERHKYSSQMFVPMKSKSNGYLVIVCLNDEQNDRPNLNTLKAFIATSNQGINYNANVWHHPMVGLEYPTDFVCLVWERRELSTENDEDCQVVQLENIISVNVSSEYCSKI</sequence>
<dbReference type="EMBL" id="CAJOBC010007338">
    <property type="protein sequence ID" value="CAF3928923.1"/>
    <property type="molecule type" value="Genomic_DNA"/>
</dbReference>
<evidence type="ECO:0000313" key="5">
    <source>
        <dbReference type="EMBL" id="CAF1165283.1"/>
    </source>
</evidence>
<dbReference type="PANTHER" id="PTHR21221">
    <property type="entry name" value="UREIDOGLYCOLATE HYDROLASE"/>
    <property type="match status" value="1"/>
</dbReference>
<name>A0A814TSK0_9BILA</name>